<gene>
    <name evidence="2" type="ORF">EDD28_0543</name>
</gene>
<dbReference type="AlphaFoldDB" id="A0A3N2D935"/>
<proteinExistence type="predicted"/>
<name>A0A3N2D935_9MICO</name>
<protein>
    <submittedName>
        <fullName evidence="2">Uncharacterized protein DUF3263</fullName>
    </submittedName>
</protein>
<evidence type="ECO:0000256" key="1">
    <source>
        <dbReference type="SAM" id="MobiDB-lite"/>
    </source>
</evidence>
<accession>A0A3N2D935</accession>
<feature type="compositionally biased region" description="Low complexity" evidence="1">
    <location>
        <begin position="1"/>
        <end position="13"/>
    </location>
</feature>
<dbReference type="InterPro" id="IPR021678">
    <property type="entry name" value="DUF3263"/>
</dbReference>
<dbReference type="Pfam" id="PF11662">
    <property type="entry name" value="DUF3263"/>
    <property type="match status" value="1"/>
</dbReference>
<feature type="region of interest" description="Disordered" evidence="1">
    <location>
        <begin position="1"/>
        <end position="22"/>
    </location>
</feature>
<evidence type="ECO:0000313" key="3">
    <source>
        <dbReference type="Proteomes" id="UP000275356"/>
    </source>
</evidence>
<organism evidence="2 3">
    <name type="scientific">Salana multivorans</name>
    <dbReference type="NCBI Taxonomy" id="120377"/>
    <lineage>
        <taxon>Bacteria</taxon>
        <taxon>Bacillati</taxon>
        <taxon>Actinomycetota</taxon>
        <taxon>Actinomycetes</taxon>
        <taxon>Micrococcales</taxon>
        <taxon>Beutenbergiaceae</taxon>
        <taxon>Salana</taxon>
    </lineage>
</organism>
<dbReference type="RefSeq" id="WP_123738211.1">
    <property type="nucleotide sequence ID" value="NZ_RKHQ01000001.1"/>
</dbReference>
<comment type="caution">
    <text evidence="2">The sequence shown here is derived from an EMBL/GenBank/DDBJ whole genome shotgun (WGS) entry which is preliminary data.</text>
</comment>
<dbReference type="EMBL" id="RKHQ01000001">
    <property type="protein sequence ID" value="ROR95974.1"/>
    <property type="molecule type" value="Genomic_DNA"/>
</dbReference>
<evidence type="ECO:0000313" key="2">
    <source>
        <dbReference type="EMBL" id="ROR95974.1"/>
    </source>
</evidence>
<dbReference type="Proteomes" id="UP000275356">
    <property type="component" value="Unassembled WGS sequence"/>
</dbReference>
<keyword evidence="3" id="KW-1185">Reference proteome</keyword>
<sequence length="93" mass="10234">MSPVPSGRVVGSSTGLSEREREMLDFESRPHRLGGAKEAALRAEFGVNETSYNQVLNALLERPDALAHAPVVVNRLRRLRDARAARRRSTPGV</sequence>
<dbReference type="OrthoDB" id="3268863at2"/>
<reference evidence="2 3" key="1">
    <citation type="submission" date="2018-11" db="EMBL/GenBank/DDBJ databases">
        <title>Sequencing the genomes of 1000 actinobacteria strains.</title>
        <authorList>
            <person name="Klenk H.-P."/>
        </authorList>
    </citation>
    <scope>NUCLEOTIDE SEQUENCE [LARGE SCALE GENOMIC DNA]</scope>
    <source>
        <strain evidence="2 3">DSM 13521</strain>
    </source>
</reference>